<protein>
    <submittedName>
        <fullName evidence="8">Bacterial type II secretion system protein F domain protein</fullName>
    </submittedName>
</protein>
<evidence type="ECO:0000256" key="6">
    <source>
        <dbReference type="SAM" id="Phobius"/>
    </source>
</evidence>
<dbReference type="InterPro" id="IPR018076">
    <property type="entry name" value="T2SS_GspF_dom"/>
</dbReference>
<evidence type="ECO:0000259" key="7">
    <source>
        <dbReference type="Pfam" id="PF00482"/>
    </source>
</evidence>
<feature type="domain" description="Type II secretion system protein GspF" evidence="7">
    <location>
        <begin position="172"/>
        <end position="300"/>
    </location>
</feature>
<keyword evidence="4 6" id="KW-1133">Transmembrane helix</keyword>
<evidence type="ECO:0000256" key="3">
    <source>
        <dbReference type="ARBA" id="ARBA00022692"/>
    </source>
</evidence>
<accession>A0ABZ2C642</accession>
<keyword evidence="3 6" id="KW-0812">Transmembrane</keyword>
<evidence type="ECO:0000313" key="9">
    <source>
        <dbReference type="Proteomes" id="UP001330434"/>
    </source>
</evidence>
<proteinExistence type="predicted"/>
<name>A0ABZ2C642_9PROT</name>
<reference evidence="8 9" key="1">
    <citation type="journal article" date="2024" name="Environ. Microbiol.">
        <title>Novel evolutionary insights on the interactions of the Holosporales (Alphaproteobacteria) with eukaryotic hosts from comparative genomics.</title>
        <authorList>
            <person name="Giovannini M."/>
            <person name="Petroni G."/>
            <person name="Castelli M."/>
        </authorList>
    </citation>
    <scope>NUCLEOTIDE SEQUENCE [LARGE SCALE GENOMIC DNA]</scope>
    <source>
        <strain evidence="8 9">US_Bl 15I1</strain>
    </source>
</reference>
<comment type="subcellular location">
    <subcellularLocation>
        <location evidence="1">Cell membrane</location>
        <topology evidence="1">Multi-pass membrane protein</topology>
    </subcellularLocation>
</comment>
<dbReference type="PANTHER" id="PTHR35007:SF2">
    <property type="entry name" value="PILUS ASSEMBLE PROTEIN"/>
    <property type="match status" value="1"/>
</dbReference>
<dbReference type="RefSeq" id="WP_331255688.1">
    <property type="nucleotide sequence ID" value="NZ_CP133270.1"/>
</dbReference>
<feature type="transmembrane region" description="Helical" evidence="6">
    <location>
        <begin position="101"/>
        <end position="123"/>
    </location>
</feature>
<dbReference type="Proteomes" id="UP001330434">
    <property type="component" value="Chromosome"/>
</dbReference>
<feature type="transmembrane region" description="Helical" evidence="6">
    <location>
        <begin position="279"/>
        <end position="305"/>
    </location>
</feature>
<evidence type="ECO:0000256" key="4">
    <source>
        <dbReference type="ARBA" id="ARBA00022989"/>
    </source>
</evidence>
<evidence type="ECO:0000313" key="8">
    <source>
        <dbReference type="EMBL" id="WVX66870.1"/>
    </source>
</evidence>
<evidence type="ECO:0000256" key="2">
    <source>
        <dbReference type="ARBA" id="ARBA00022475"/>
    </source>
</evidence>
<dbReference type="Pfam" id="PF00482">
    <property type="entry name" value="T2SSF"/>
    <property type="match status" value="1"/>
</dbReference>
<evidence type="ECO:0000256" key="1">
    <source>
        <dbReference type="ARBA" id="ARBA00004651"/>
    </source>
</evidence>
<feature type="transmembrane region" description="Helical" evidence="6">
    <location>
        <begin position="135"/>
        <end position="153"/>
    </location>
</feature>
<dbReference type="EMBL" id="CP133270">
    <property type="protein sequence ID" value="WVX66870.1"/>
    <property type="molecule type" value="Genomic_DNA"/>
</dbReference>
<keyword evidence="2" id="KW-1003">Cell membrane</keyword>
<feature type="transmembrane region" description="Helical" evidence="6">
    <location>
        <begin position="6"/>
        <end position="22"/>
    </location>
</feature>
<keyword evidence="5 6" id="KW-0472">Membrane</keyword>
<organism evidence="8 9">
    <name type="scientific">Candidatus Bealeia paramacronuclearis</name>
    <dbReference type="NCBI Taxonomy" id="1921001"/>
    <lineage>
        <taxon>Bacteria</taxon>
        <taxon>Pseudomonadati</taxon>
        <taxon>Pseudomonadota</taxon>
        <taxon>Alphaproteobacteria</taxon>
        <taxon>Holosporales</taxon>
        <taxon>Holosporaceae</taxon>
        <taxon>Candidatus Bealeia</taxon>
    </lineage>
</organism>
<sequence length="312" mass="35375">MNLDFVTFLLSFVVMVMGLNFVKKSREFDVFKKRLKDLNRHQSVLTDQQDKSAKKVYVKDIVLSSNPFVRMLQKLQFSSLEEQKKIKKMFEKAGWRSENSLLIYMIAKTLAIFPPAIGIYFYAEYFTQWPGLYKLGGVVGAALFGSYAVNQVLEGAIRSRQSKIQQAFPDALDLMVICTEAGLSLNATMQRVAREVGQVYPDLGYELALTSIELNLLPDRKVALQNFSNRLDMPVFRGMISTLIQSEQYGTPIAQTMRVISEEFRLERMMKTEEKAGRIPVLLSLPLAVFILPCIFIVILGPAAINAINTFK</sequence>
<gene>
    <name evidence="8" type="ORF">Bealeia1_01059</name>
</gene>
<dbReference type="PANTHER" id="PTHR35007">
    <property type="entry name" value="INTEGRAL MEMBRANE PROTEIN-RELATED"/>
    <property type="match status" value="1"/>
</dbReference>
<keyword evidence="9" id="KW-1185">Reference proteome</keyword>
<evidence type="ECO:0000256" key="5">
    <source>
        <dbReference type="ARBA" id="ARBA00023136"/>
    </source>
</evidence>